<sequence length="194" mass="22554">MPFLIAGFTTQPFETGYYTACVSAGPSALLAVSTARCQHNMPQQFYHLLKRQHLEMTPRSFSLILSHFQRYFQATAYLKMRAKALSVSPFIAYTFYMVPKSYSFLKISYLVYSTSTTTFIYYEGLDTAGELFAFQSKSKEIEFLKRDKLLYSKRETDNWSTSASWSHSCEVHFIQERMTQRHKVRLHLEAALQP</sequence>
<evidence type="ECO:0000313" key="2">
    <source>
        <dbReference type="Proteomes" id="UP000694553"/>
    </source>
</evidence>
<dbReference type="AlphaFoldDB" id="A0A8C3GSA6"/>
<organism evidence="1 2">
    <name type="scientific">Corvus moneduloides</name>
    <name type="common">New Caledonian crow</name>
    <dbReference type="NCBI Taxonomy" id="1196302"/>
    <lineage>
        <taxon>Eukaryota</taxon>
        <taxon>Metazoa</taxon>
        <taxon>Chordata</taxon>
        <taxon>Craniata</taxon>
        <taxon>Vertebrata</taxon>
        <taxon>Euteleostomi</taxon>
        <taxon>Archelosauria</taxon>
        <taxon>Archosauria</taxon>
        <taxon>Dinosauria</taxon>
        <taxon>Saurischia</taxon>
        <taxon>Theropoda</taxon>
        <taxon>Coelurosauria</taxon>
        <taxon>Aves</taxon>
        <taxon>Neognathae</taxon>
        <taxon>Neoaves</taxon>
        <taxon>Telluraves</taxon>
        <taxon>Australaves</taxon>
        <taxon>Passeriformes</taxon>
        <taxon>Corvoidea</taxon>
        <taxon>Corvidae</taxon>
        <taxon>Corvus</taxon>
    </lineage>
</organism>
<protein>
    <submittedName>
        <fullName evidence="1">Uncharacterized protein</fullName>
    </submittedName>
</protein>
<keyword evidence="2" id="KW-1185">Reference proteome</keyword>
<dbReference type="Proteomes" id="UP000694553">
    <property type="component" value="Unassembled WGS sequence"/>
</dbReference>
<reference evidence="1" key="3">
    <citation type="submission" date="2025-09" db="UniProtKB">
        <authorList>
            <consortium name="Ensembl"/>
        </authorList>
    </citation>
    <scope>IDENTIFICATION</scope>
</reference>
<proteinExistence type="predicted"/>
<name>A0A8C3GSA6_CORMO</name>
<reference evidence="1" key="2">
    <citation type="submission" date="2025-08" db="UniProtKB">
        <authorList>
            <consortium name="Ensembl"/>
        </authorList>
    </citation>
    <scope>IDENTIFICATION</scope>
</reference>
<reference evidence="2" key="1">
    <citation type="submission" date="2019-10" db="EMBL/GenBank/DDBJ databases">
        <title>Corvus moneduloides (New Caledonian crow) genome, bCorMon1, primary haplotype.</title>
        <authorList>
            <person name="Rutz C."/>
            <person name="Fungtammasan C."/>
            <person name="Mountcastle J."/>
            <person name="Formenti G."/>
            <person name="Chow W."/>
            <person name="Howe K."/>
            <person name="Steele M.P."/>
            <person name="Fernandes J."/>
            <person name="Gilbert M.T.P."/>
            <person name="Fedrigo O."/>
            <person name="Jarvis E.D."/>
            <person name="Gemmell N."/>
        </authorList>
    </citation>
    <scope>NUCLEOTIDE SEQUENCE [LARGE SCALE GENOMIC DNA]</scope>
</reference>
<dbReference type="Ensembl" id="ENSCMUT00000002041.2">
    <property type="protein sequence ID" value="ENSCMUP00000001895.1"/>
    <property type="gene ID" value="ENSCMUG00000001297.2"/>
</dbReference>
<evidence type="ECO:0000313" key="1">
    <source>
        <dbReference type="Ensembl" id="ENSCMUP00000001895.1"/>
    </source>
</evidence>
<accession>A0A8C3GSA6</accession>